<keyword evidence="1" id="KW-0472">Membrane</keyword>
<protein>
    <submittedName>
        <fullName evidence="2">Uncharacterized protein</fullName>
    </submittedName>
</protein>
<reference evidence="2 3" key="2">
    <citation type="submission" date="2007-09" db="EMBL/GenBank/DDBJ databases">
        <authorList>
            <person name="Fulton L."/>
            <person name="Clifton S."/>
            <person name="Fulton B."/>
            <person name="Xu J."/>
            <person name="Minx P."/>
            <person name="Pepin K.H."/>
            <person name="Johnson M."/>
            <person name="Thiruvilangam P."/>
            <person name="Bhonagiri V."/>
            <person name="Nash W.E."/>
            <person name="Mardis E.R."/>
            <person name="Wilson R.K."/>
        </authorList>
    </citation>
    <scope>NUCLEOTIDE SEQUENCE [LARGE SCALE GENOMIC DNA]</scope>
    <source>
        <strain evidence="2 3">DSM 3991</strain>
    </source>
</reference>
<accession>A8RAT5</accession>
<reference evidence="2 3" key="1">
    <citation type="submission" date="2007-09" db="EMBL/GenBank/DDBJ databases">
        <title>Draft genome sequence of Eubacterium dolichum (DSM 3991).</title>
        <authorList>
            <person name="Sudarsanam P."/>
            <person name="Ley R."/>
            <person name="Guruge J."/>
            <person name="Turnbaugh P.J."/>
            <person name="Mahowald M."/>
            <person name="Liep D."/>
            <person name="Gordon J."/>
        </authorList>
    </citation>
    <scope>NUCLEOTIDE SEQUENCE [LARGE SCALE GENOMIC DNA]</scope>
    <source>
        <strain evidence="2 3">DSM 3991</strain>
    </source>
</reference>
<feature type="transmembrane region" description="Helical" evidence="1">
    <location>
        <begin position="6"/>
        <end position="23"/>
    </location>
</feature>
<evidence type="ECO:0000256" key="1">
    <source>
        <dbReference type="SAM" id="Phobius"/>
    </source>
</evidence>
<dbReference type="Proteomes" id="UP000004090">
    <property type="component" value="Unassembled WGS sequence"/>
</dbReference>
<sequence>MVSTPYVLWSAIIMIISLSFIPLQEMLSRMNEII</sequence>
<dbReference type="AlphaFoldDB" id="A8RAT5"/>
<name>A8RAT5_9FIRM</name>
<keyword evidence="1" id="KW-1133">Transmembrane helix</keyword>
<keyword evidence="1" id="KW-0812">Transmembrane</keyword>
<gene>
    <name evidence="2" type="ORF">EUBDOL_00908</name>
</gene>
<dbReference type="HOGENOM" id="CLU_3373798_0_0_9"/>
<evidence type="ECO:0000313" key="3">
    <source>
        <dbReference type="Proteomes" id="UP000004090"/>
    </source>
</evidence>
<comment type="caution">
    <text evidence="2">The sequence shown here is derived from an EMBL/GenBank/DDBJ whole genome shotgun (WGS) entry which is preliminary data.</text>
</comment>
<proteinExistence type="predicted"/>
<dbReference type="EMBL" id="ABAW02000018">
    <property type="protein sequence ID" value="EDP11729.1"/>
    <property type="molecule type" value="Genomic_DNA"/>
</dbReference>
<organism evidence="2 3">
    <name type="scientific">Amedibacillus dolichus DSM 3991</name>
    <dbReference type="NCBI Taxonomy" id="428127"/>
    <lineage>
        <taxon>Bacteria</taxon>
        <taxon>Bacillati</taxon>
        <taxon>Bacillota</taxon>
        <taxon>Erysipelotrichia</taxon>
        <taxon>Erysipelotrichales</taxon>
        <taxon>Erysipelotrichaceae</taxon>
        <taxon>Amedibacillus</taxon>
    </lineage>
</organism>
<evidence type="ECO:0000313" key="2">
    <source>
        <dbReference type="EMBL" id="EDP11729.1"/>
    </source>
</evidence>